<evidence type="ECO:0000256" key="1">
    <source>
        <dbReference type="SAM" id="Phobius"/>
    </source>
</evidence>
<keyword evidence="1" id="KW-0812">Transmembrane</keyword>
<evidence type="ECO:0000313" key="2">
    <source>
        <dbReference type="EMBL" id="KYF93979.1"/>
    </source>
</evidence>
<dbReference type="EMBL" id="JEMC01001779">
    <property type="protein sequence ID" value="KYF93979.1"/>
    <property type="molecule type" value="Genomic_DNA"/>
</dbReference>
<dbReference type="Pfam" id="PF19744">
    <property type="entry name" value="DUF6232"/>
    <property type="match status" value="1"/>
</dbReference>
<sequence length="133" mass="13552">MDELTLYSDGGATVTSTRFVVGTTTYAMSQITSVTTVAIPKSTRLLIWGMVVALCGVSCVGIGATSSGGPSTLGILQLLVGAAMIAAYVFVLKAQYAVSIGTSGGQVQALVSTDKTMVAKIAGALTQAIIMRR</sequence>
<evidence type="ECO:0008006" key="4">
    <source>
        <dbReference type="Google" id="ProtNLM"/>
    </source>
</evidence>
<dbReference type="AlphaFoldDB" id="A0A150SCT5"/>
<name>A0A150SCT5_SORCE</name>
<dbReference type="Proteomes" id="UP000075515">
    <property type="component" value="Unassembled WGS sequence"/>
</dbReference>
<reference evidence="2 3" key="1">
    <citation type="submission" date="2014-02" db="EMBL/GenBank/DDBJ databases">
        <title>The small core and large imbalanced accessory genome model reveals a collaborative survival strategy of Sorangium cellulosum strains in nature.</title>
        <authorList>
            <person name="Han K."/>
            <person name="Peng R."/>
            <person name="Blom J."/>
            <person name="Li Y.-Z."/>
        </authorList>
    </citation>
    <scope>NUCLEOTIDE SEQUENCE [LARGE SCALE GENOMIC DNA]</scope>
    <source>
        <strain evidence="2 3">So0149</strain>
    </source>
</reference>
<organism evidence="2 3">
    <name type="scientific">Sorangium cellulosum</name>
    <name type="common">Polyangium cellulosum</name>
    <dbReference type="NCBI Taxonomy" id="56"/>
    <lineage>
        <taxon>Bacteria</taxon>
        <taxon>Pseudomonadati</taxon>
        <taxon>Myxococcota</taxon>
        <taxon>Polyangia</taxon>
        <taxon>Polyangiales</taxon>
        <taxon>Polyangiaceae</taxon>
        <taxon>Sorangium</taxon>
    </lineage>
</organism>
<gene>
    <name evidence="2" type="ORF">BE18_31965</name>
</gene>
<feature type="transmembrane region" description="Helical" evidence="1">
    <location>
        <begin position="71"/>
        <end position="91"/>
    </location>
</feature>
<keyword evidence="1" id="KW-1133">Transmembrane helix</keyword>
<protein>
    <recommendedName>
        <fullName evidence="4">Transmembrane protein</fullName>
    </recommendedName>
</protein>
<accession>A0A150SCT5</accession>
<evidence type="ECO:0000313" key="3">
    <source>
        <dbReference type="Proteomes" id="UP000075515"/>
    </source>
</evidence>
<comment type="caution">
    <text evidence="2">The sequence shown here is derived from an EMBL/GenBank/DDBJ whole genome shotgun (WGS) entry which is preliminary data.</text>
</comment>
<dbReference type="InterPro" id="IPR045629">
    <property type="entry name" value="DUF6232"/>
</dbReference>
<feature type="transmembrane region" description="Helical" evidence="1">
    <location>
        <begin position="45"/>
        <end position="65"/>
    </location>
</feature>
<proteinExistence type="predicted"/>
<keyword evidence="1" id="KW-0472">Membrane</keyword>